<sequence length="186" mass="21123">MSYELETIAGVDVQWWNCHRVVELARSILWMKGHPERIRELPATAVNTAVTWVMREMSAAMKNIEILLQRMKARTETSRGVIHTVAPRDTLTETRRHDRASTSARARMSRVSKGTDDEGNLSSSDGSESEDEKYSSDVSVSNLSRSHASTNITTGIQTNGEKFLSFISKEYWKMWINPFTAVAERR</sequence>
<dbReference type="Proteomes" id="UP001634394">
    <property type="component" value="Unassembled WGS sequence"/>
</dbReference>
<evidence type="ECO:0000313" key="3">
    <source>
        <dbReference type="Proteomes" id="UP001634394"/>
    </source>
</evidence>
<organism evidence="2 3">
    <name type="scientific">Sinanodonta woodiana</name>
    <name type="common">Chinese pond mussel</name>
    <name type="synonym">Anodonta woodiana</name>
    <dbReference type="NCBI Taxonomy" id="1069815"/>
    <lineage>
        <taxon>Eukaryota</taxon>
        <taxon>Metazoa</taxon>
        <taxon>Spiralia</taxon>
        <taxon>Lophotrochozoa</taxon>
        <taxon>Mollusca</taxon>
        <taxon>Bivalvia</taxon>
        <taxon>Autobranchia</taxon>
        <taxon>Heteroconchia</taxon>
        <taxon>Palaeoheterodonta</taxon>
        <taxon>Unionida</taxon>
        <taxon>Unionoidea</taxon>
        <taxon>Unionidae</taxon>
        <taxon>Unioninae</taxon>
        <taxon>Sinanodonta</taxon>
    </lineage>
</organism>
<feature type="region of interest" description="Disordered" evidence="1">
    <location>
        <begin position="79"/>
        <end position="142"/>
    </location>
</feature>
<proteinExistence type="predicted"/>
<evidence type="ECO:0000256" key="1">
    <source>
        <dbReference type="SAM" id="MobiDB-lite"/>
    </source>
</evidence>
<reference evidence="2 3" key="1">
    <citation type="submission" date="2024-11" db="EMBL/GenBank/DDBJ databases">
        <title>Chromosome-level genome assembly of the freshwater bivalve Anodonta woodiana.</title>
        <authorList>
            <person name="Chen X."/>
        </authorList>
    </citation>
    <scope>NUCLEOTIDE SEQUENCE [LARGE SCALE GENOMIC DNA]</scope>
    <source>
        <strain evidence="2">MN2024</strain>
        <tissue evidence="2">Gills</tissue>
    </source>
</reference>
<accession>A0ABD3V541</accession>
<gene>
    <name evidence="2" type="ORF">ACJMK2_011468</name>
</gene>
<dbReference type="EMBL" id="JBJQND010000013">
    <property type="protein sequence ID" value="KAL3856745.1"/>
    <property type="molecule type" value="Genomic_DNA"/>
</dbReference>
<dbReference type="AlphaFoldDB" id="A0ABD3V541"/>
<keyword evidence="3" id="KW-1185">Reference proteome</keyword>
<evidence type="ECO:0000313" key="2">
    <source>
        <dbReference type="EMBL" id="KAL3856745.1"/>
    </source>
</evidence>
<feature type="compositionally biased region" description="Basic and acidic residues" evidence="1">
    <location>
        <begin position="90"/>
        <end position="100"/>
    </location>
</feature>
<comment type="caution">
    <text evidence="2">The sequence shown here is derived from an EMBL/GenBank/DDBJ whole genome shotgun (WGS) entry which is preliminary data.</text>
</comment>
<feature type="compositionally biased region" description="Low complexity" evidence="1">
    <location>
        <begin position="101"/>
        <end position="112"/>
    </location>
</feature>
<name>A0ABD3V541_SINWO</name>
<protein>
    <submittedName>
        <fullName evidence="2">Uncharacterized protein</fullName>
    </submittedName>
</protein>